<sequence>MTSRLKKLDLCILQSLGDVRFIGIHGMGGIGKSTLARAYYKRMFHNFEGHSFIPNVREVCQKKENGLVHLQKQLLSDILNGNFEEIGHIDKGTDMIKSRLRHKRVLIVLDDVSKLEQLDALAEEDKWFGSGSIIIVTTREESFIKGRYTIYKAEYLNPSEALKLFSSKAFQSIEPPEEYKQLSKQVIEYAEYLPLALTVLGCLLRSKRRVSEWESALSRLRRCPAKEIHEKLKISFDDLEETDQRIFLDIACFFKGHDINNVIPILDSCGFSSEYGISNLTEKSLLEIQHGRKLLMRDLLQKMAHEIVREESAKPGGPSRLWDVDDFKRILLDKSGMENVEAIVLKFQEESTSLSFDGLSNMKKLRLLIILCSFHIPESDGSTPKLNYLSNNLRQLEWYEFPFKEFPSSFWPDRLVRLKLIKSNLQRLWKKSINQLPNLKVIDLSESKSFITFGNFWVVPNLEMLILSGCTKLSEIDHSITVLEKLTMLNLNNCASLTMLPPSISGLNSLKTFSVHGCSKLGKLPDDLGDLKSLKHLDVKKVFWSILNDALKGQRYKTFFDDDDHDFKLILRGIEESHSSIVVFSEKYAFSIPRLNELVQIVECMERKGHIVLPIFYHVDPSHVRKQLGSYKDAFNMHKNNPELDLMTVRRWRFALTTVGNLAGWTLQEKDIEAHFIQDFLQDIARIFKDELIFCDEDSETTAATIESLQRHFRDPSGASTGFDIIFPGSKIPPLFRKHSSSGGSISLRVNPIWFDSSWMGLALVACFRPNPSNLVYCDMKFNNNDWKVRFIEYDYATTGNSDQMWLFYYPRHKWPVGWLRSGNDVRLQFSFYSKVKPSEDCGPCGVGFVYKEDIEEFNQQSCDPNACSIM</sequence>
<dbReference type="InterPro" id="IPR000157">
    <property type="entry name" value="TIR_dom"/>
</dbReference>
<dbReference type="Pfam" id="PF00931">
    <property type="entry name" value="NB-ARC"/>
    <property type="match status" value="1"/>
</dbReference>
<dbReference type="GO" id="GO:0007165">
    <property type="term" value="P:signal transduction"/>
    <property type="evidence" value="ECO:0007669"/>
    <property type="project" value="InterPro"/>
</dbReference>
<dbReference type="Gene3D" id="3.80.10.10">
    <property type="entry name" value="Ribonuclease Inhibitor"/>
    <property type="match status" value="1"/>
</dbReference>
<gene>
    <name evidence="5" type="ORF">FNV43_RR00713</name>
</gene>
<dbReference type="GO" id="GO:0043531">
    <property type="term" value="F:ADP binding"/>
    <property type="evidence" value="ECO:0007669"/>
    <property type="project" value="InterPro"/>
</dbReference>
<dbReference type="PANTHER" id="PTHR11017">
    <property type="entry name" value="LEUCINE-RICH REPEAT-CONTAINING PROTEIN"/>
    <property type="match status" value="1"/>
</dbReference>
<dbReference type="PANTHER" id="PTHR11017:SF527">
    <property type="entry name" value="TMV RESISTANCE PROTEIN N-LIKE"/>
    <property type="match status" value="1"/>
</dbReference>
<evidence type="ECO:0000256" key="3">
    <source>
        <dbReference type="ARBA" id="ARBA00022821"/>
    </source>
</evidence>
<evidence type="ECO:0000256" key="2">
    <source>
        <dbReference type="ARBA" id="ARBA00022737"/>
    </source>
</evidence>
<dbReference type="InterPro" id="IPR002182">
    <property type="entry name" value="NB-ARC"/>
</dbReference>
<keyword evidence="6" id="KW-1185">Reference proteome</keyword>
<dbReference type="OrthoDB" id="1733683at2759"/>
<evidence type="ECO:0000259" key="4">
    <source>
        <dbReference type="PROSITE" id="PS50104"/>
    </source>
</evidence>
<dbReference type="Gene3D" id="3.40.50.10140">
    <property type="entry name" value="Toll/interleukin-1 receptor homology (TIR) domain"/>
    <property type="match status" value="1"/>
</dbReference>
<keyword evidence="3" id="KW-0611">Plant defense</keyword>
<proteinExistence type="predicted"/>
<dbReference type="Gene3D" id="1.10.8.430">
    <property type="entry name" value="Helical domain of apoptotic protease-activating factors"/>
    <property type="match status" value="1"/>
</dbReference>
<dbReference type="Proteomes" id="UP000796880">
    <property type="component" value="Unassembled WGS sequence"/>
</dbReference>
<dbReference type="SUPFAM" id="SSF46785">
    <property type="entry name" value="Winged helix' DNA-binding domain"/>
    <property type="match status" value="1"/>
</dbReference>
<organism evidence="5 6">
    <name type="scientific">Rhamnella rubrinervis</name>
    <dbReference type="NCBI Taxonomy" id="2594499"/>
    <lineage>
        <taxon>Eukaryota</taxon>
        <taxon>Viridiplantae</taxon>
        <taxon>Streptophyta</taxon>
        <taxon>Embryophyta</taxon>
        <taxon>Tracheophyta</taxon>
        <taxon>Spermatophyta</taxon>
        <taxon>Magnoliopsida</taxon>
        <taxon>eudicotyledons</taxon>
        <taxon>Gunneridae</taxon>
        <taxon>Pentapetalae</taxon>
        <taxon>rosids</taxon>
        <taxon>fabids</taxon>
        <taxon>Rosales</taxon>
        <taxon>Rhamnaceae</taxon>
        <taxon>rhamnoid group</taxon>
        <taxon>Rhamneae</taxon>
        <taxon>Rhamnella</taxon>
    </lineage>
</organism>
<dbReference type="SUPFAM" id="SSF52200">
    <property type="entry name" value="Toll/Interleukin receptor TIR domain"/>
    <property type="match status" value="1"/>
</dbReference>
<dbReference type="InterPro" id="IPR032675">
    <property type="entry name" value="LRR_dom_sf"/>
</dbReference>
<dbReference type="Pfam" id="PF23282">
    <property type="entry name" value="WHD_ROQ1"/>
    <property type="match status" value="1"/>
</dbReference>
<reference evidence="5" key="1">
    <citation type="submission" date="2020-03" db="EMBL/GenBank/DDBJ databases">
        <title>A high-quality chromosome-level genome assembly of a woody plant with both climbing and erect habits, Rhamnella rubrinervis.</title>
        <authorList>
            <person name="Lu Z."/>
            <person name="Yang Y."/>
            <person name="Zhu X."/>
            <person name="Sun Y."/>
        </authorList>
    </citation>
    <scope>NUCLEOTIDE SEQUENCE</scope>
    <source>
        <strain evidence="5">BYM</strain>
        <tissue evidence="5">Leaf</tissue>
    </source>
</reference>
<dbReference type="Gene3D" id="3.40.50.300">
    <property type="entry name" value="P-loop containing nucleotide triphosphate hydrolases"/>
    <property type="match status" value="1"/>
</dbReference>
<dbReference type="InterPro" id="IPR044974">
    <property type="entry name" value="Disease_R_plants"/>
</dbReference>
<name>A0A8K0HP56_9ROSA</name>
<dbReference type="PRINTS" id="PR00364">
    <property type="entry name" value="DISEASERSIST"/>
</dbReference>
<protein>
    <recommendedName>
        <fullName evidence="4">TIR domain-containing protein</fullName>
    </recommendedName>
</protein>
<dbReference type="SUPFAM" id="SSF52540">
    <property type="entry name" value="P-loop containing nucleoside triphosphate hydrolases"/>
    <property type="match status" value="1"/>
</dbReference>
<keyword evidence="1" id="KW-0433">Leucine-rich repeat</keyword>
<dbReference type="SUPFAM" id="SSF52058">
    <property type="entry name" value="L domain-like"/>
    <property type="match status" value="1"/>
</dbReference>
<dbReference type="PROSITE" id="PS50104">
    <property type="entry name" value="TIR"/>
    <property type="match status" value="1"/>
</dbReference>
<dbReference type="SMART" id="SM00255">
    <property type="entry name" value="TIR"/>
    <property type="match status" value="1"/>
</dbReference>
<dbReference type="AlphaFoldDB" id="A0A8K0HP56"/>
<dbReference type="Pfam" id="PF01582">
    <property type="entry name" value="TIR"/>
    <property type="match status" value="1"/>
</dbReference>
<dbReference type="InterPro" id="IPR035897">
    <property type="entry name" value="Toll_tir_struct_dom_sf"/>
</dbReference>
<dbReference type="EMBL" id="VOIH02000001">
    <property type="protein sequence ID" value="KAF3456070.1"/>
    <property type="molecule type" value="Genomic_DNA"/>
</dbReference>
<dbReference type="GO" id="GO:0006952">
    <property type="term" value="P:defense response"/>
    <property type="evidence" value="ECO:0007669"/>
    <property type="project" value="UniProtKB-KW"/>
</dbReference>
<dbReference type="InterPro" id="IPR036390">
    <property type="entry name" value="WH_DNA-bd_sf"/>
</dbReference>
<dbReference type="InterPro" id="IPR058192">
    <property type="entry name" value="WHD_ROQ1-like"/>
</dbReference>
<dbReference type="InterPro" id="IPR027417">
    <property type="entry name" value="P-loop_NTPase"/>
</dbReference>
<feature type="domain" description="TIR" evidence="4">
    <location>
        <begin position="526"/>
        <end position="688"/>
    </location>
</feature>
<keyword evidence="2" id="KW-0677">Repeat</keyword>
<accession>A0A8K0HP56</accession>
<dbReference type="InterPro" id="IPR042197">
    <property type="entry name" value="Apaf_helical"/>
</dbReference>
<evidence type="ECO:0000313" key="5">
    <source>
        <dbReference type="EMBL" id="KAF3456070.1"/>
    </source>
</evidence>
<evidence type="ECO:0000313" key="6">
    <source>
        <dbReference type="Proteomes" id="UP000796880"/>
    </source>
</evidence>
<evidence type="ECO:0000256" key="1">
    <source>
        <dbReference type="ARBA" id="ARBA00022614"/>
    </source>
</evidence>
<comment type="caution">
    <text evidence="5">The sequence shown here is derived from an EMBL/GenBank/DDBJ whole genome shotgun (WGS) entry which is preliminary data.</text>
</comment>